<name>A0A7N0US01_KALFE</name>
<dbReference type="EnsemblPlants" id="Kaladp0079s0080.1.v1.1">
    <property type="protein sequence ID" value="Kaladp0079s0080.1.v1.1.CDS.1"/>
    <property type="gene ID" value="Kaladp0079s0080.v1.1"/>
</dbReference>
<feature type="short sequence motif" description="VHIID" evidence="3">
    <location>
        <begin position="419"/>
        <end position="423"/>
    </location>
</feature>
<dbReference type="PANTHER" id="PTHR31636">
    <property type="entry name" value="OSJNBA0084A10.13 PROTEIN-RELATED"/>
    <property type="match status" value="1"/>
</dbReference>
<dbReference type="Proteomes" id="UP000594263">
    <property type="component" value="Unplaced"/>
</dbReference>
<keyword evidence="6" id="KW-1185">Reference proteome</keyword>
<reference evidence="5" key="1">
    <citation type="submission" date="2021-01" db="UniProtKB">
        <authorList>
            <consortium name="EnsemblPlants"/>
        </authorList>
    </citation>
    <scope>IDENTIFICATION</scope>
</reference>
<feature type="compositionally biased region" description="Low complexity" evidence="4">
    <location>
        <begin position="255"/>
        <end position="267"/>
    </location>
</feature>
<evidence type="ECO:0000256" key="1">
    <source>
        <dbReference type="ARBA" id="ARBA00023015"/>
    </source>
</evidence>
<dbReference type="PROSITE" id="PS50985">
    <property type="entry name" value="GRAS"/>
    <property type="match status" value="1"/>
</dbReference>
<dbReference type="Gramene" id="Kaladp0079s0080.1.v1.1">
    <property type="protein sequence ID" value="Kaladp0079s0080.1.v1.1.CDS.1"/>
    <property type="gene ID" value="Kaladp0079s0080.v1.1"/>
</dbReference>
<evidence type="ECO:0000256" key="3">
    <source>
        <dbReference type="PROSITE-ProRule" id="PRU01191"/>
    </source>
</evidence>
<feature type="region of interest" description="VHIID" evidence="3">
    <location>
        <begin position="388"/>
        <end position="453"/>
    </location>
</feature>
<feature type="compositionally biased region" description="Acidic residues" evidence="4">
    <location>
        <begin position="147"/>
        <end position="158"/>
    </location>
</feature>
<feature type="region of interest" description="Disordered" evidence="4">
    <location>
        <begin position="241"/>
        <end position="295"/>
    </location>
</feature>
<keyword evidence="2" id="KW-0804">Transcription</keyword>
<organism evidence="5 6">
    <name type="scientific">Kalanchoe fedtschenkoi</name>
    <name type="common">Lavender scallops</name>
    <name type="synonym">South American air plant</name>
    <dbReference type="NCBI Taxonomy" id="63787"/>
    <lineage>
        <taxon>Eukaryota</taxon>
        <taxon>Viridiplantae</taxon>
        <taxon>Streptophyta</taxon>
        <taxon>Embryophyta</taxon>
        <taxon>Tracheophyta</taxon>
        <taxon>Spermatophyta</taxon>
        <taxon>Magnoliopsida</taxon>
        <taxon>eudicotyledons</taxon>
        <taxon>Gunneridae</taxon>
        <taxon>Pentapetalae</taxon>
        <taxon>Saxifragales</taxon>
        <taxon>Crassulaceae</taxon>
        <taxon>Kalanchoe</taxon>
    </lineage>
</organism>
<accession>A0A7N0US01</accession>
<evidence type="ECO:0008006" key="7">
    <source>
        <dbReference type="Google" id="ProtNLM"/>
    </source>
</evidence>
<proteinExistence type="inferred from homology"/>
<comment type="caution">
    <text evidence="3">Lacks conserved residue(s) required for the propagation of feature annotation.</text>
</comment>
<evidence type="ECO:0000256" key="4">
    <source>
        <dbReference type="SAM" id="MobiDB-lite"/>
    </source>
</evidence>
<feature type="region of interest" description="Leucine repeat II (LRII)" evidence="3">
    <location>
        <begin position="463"/>
        <end position="495"/>
    </location>
</feature>
<sequence>MLAGCSSSTLLSPRHRLRIEASKQFQACHFPLTNSMSTQRLDMQCSFPRREAAISQPIRPVGISVDQKPIESRAGSCSLKQQNIHLPPLATRPRLSLRGRRETEGGIWAEGNNLKRFAERSPVDRSKKVKRKRGSSSKDVEQSEGAVEGDDDDDDDDASGLRLGQLDGRSFWFQSGFEVSSYLPGLSQPEAPFSLTVSQDEDRVCFVPSEVISPPPLPLTNNPWIDFGVSKITHLGDKNVETSHRQPAVREPSESRTSYESSLSLRLNENPPPVHDSGNGSGNPHPLEGTPAQVVDESDEEEQLGFELVGDLIDCVEAIGSKNILAINHFIAKLGDLASPRGRTPIVRLVAYFTEGLAIRTSRIWPNLFHLATPRDLDLADDEHGTSFRLLNQISPIPKFIHFSSNEILLRAFEGKQKVHIIDFDIKQGLQWPSFFQSLASRSRPPIHVRITGVGESKHELNETGDRLAGFAGAMNLPFEFHPVVDRLEDVRLWMLHVKEGESVAVNCMFQLHKTLYDSSGGALRDLLGLIRSTNPTVVVMAEQEASTNFQSLDTRVCNSLKYYSAIFDSLHCSLPSPSAPARIKTEEMFGREIRNIIACEGSERYERHETFTKWKKLMSDGGFTSMRISEREILQIQMLLKMYSFHRFSVKTQSDEEEEGAPATALTLSWEDEPLYTVSAWTPTDAPGASSSFSQRG</sequence>
<dbReference type="AlphaFoldDB" id="A0A7N0US01"/>
<dbReference type="Pfam" id="PF03514">
    <property type="entry name" value="GRAS"/>
    <property type="match status" value="1"/>
</dbReference>
<dbReference type="InterPro" id="IPR005202">
    <property type="entry name" value="TF_GRAS"/>
</dbReference>
<protein>
    <recommendedName>
        <fullName evidence="7">Scarecrow-like protein 28</fullName>
    </recommendedName>
</protein>
<evidence type="ECO:0000313" key="5">
    <source>
        <dbReference type="EnsemblPlants" id="Kaladp0079s0080.1.v1.1.CDS.1"/>
    </source>
</evidence>
<evidence type="ECO:0000313" key="6">
    <source>
        <dbReference type="Proteomes" id="UP000594263"/>
    </source>
</evidence>
<keyword evidence="1" id="KW-0805">Transcription regulation</keyword>
<comment type="similarity">
    <text evidence="3">Belongs to the GRAS family.</text>
</comment>
<feature type="region of interest" description="Disordered" evidence="4">
    <location>
        <begin position="119"/>
        <end position="161"/>
    </location>
</feature>
<dbReference type="OMA" id="RCTGITE"/>
<feature type="region of interest" description="SAW" evidence="3">
    <location>
        <begin position="599"/>
        <end position="683"/>
    </location>
</feature>
<evidence type="ECO:0000256" key="2">
    <source>
        <dbReference type="ARBA" id="ARBA00023163"/>
    </source>
</evidence>